<accession>A0A6V8LEE4</accession>
<reference evidence="2 3" key="1">
    <citation type="submission" date="2020-03" db="EMBL/GenBank/DDBJ databases">
        <title>Whole genome shotgun sequence of Phytohabitans rumicis NBRC 108638.</title>
        <authorList>
            <person name="Komaki H."/>
            <person name="Tamura T."/>
        </authorList>
    </citation>
    <scope>NUCLEOTIDE SEQUENCE [LARGE SCALE GENOMIC DNA]</scope>
    <source>
        <strain evidence="2 3">NBRC 108638</strain>
    </source>
</reference>
<dbReference type="EMBL" id="BLPG01000001">
    <property type="protein sequence ID" value="GFJ92456.1"/>
    <property type="molecule type" value="Genomic_DNA"/>
</dbReference>
<evidence type="ECO:0000313" key="3">
    <source>
        <dbReference type="Proteomes" id="UP000482960"/>
    </source>
</evidence>
<comment type="caution">
    <text evidence="2">The sequence shown here is derived from an EMBL/GenBank/DDBJ whole genome shotgun (WGS) entry which is preliminary data.</text>
</comment>
<dbReference type="Proteomes" id="UP000482960">
    <property type="component" value="Unassembled WGS sequence"/>
</dbReference>
<keyword evidence="3" id="KW-1185">Reference proteome</keyword>
<evidence type="ECO:0000256" key="1">
    <source>
        <dbReference type="SAM" id="MobiDB-lite"/>
    </source>
</evidence>
<sequence length="86" mass="9190">MPSTAPRAPAGLEGWLTGTPQELGAAREALGRLFAIVVESAREPLGRGRYRQYLRATPLSVPPGNTELERASEQCEIPFPSPSTGT</sequence>
<gene>
    <name evidence="2" type="ORF">Prum_060980</name>
</gene>
<name>A0A6V8LEE4_9ACTN</name>
<organism evidence="2 3">
    <name type="scientific">Phytohabitans rumicis</name>
    <dbReference type="NCBI Taxonomy" id="1076125"/>
    <lineage>
        <taxon>Bacteria</taxon>
        <taxon>Bacillati</taxon>
        <taxon>Actinomycetota</taxon>
        <taxon>Actinomycetes</taxon>
        <taxon>Micromonosporales</taxon>
        <taxon>Micromonosporaceae</taxon>
    </lineage>
</organism>
<dbReference type="AlphaFoldDB" id="A0A6V8LEE4"/>
<proteinExistence type="predicted"/>
<protein>
    <submittedName>
        <fullName evidence="2">Uncharacterized protein</fullName>
    </submittedName>
</protein>
<feature type="region of interest" description="Disordered" evidence="1">
    <location>
        <begin position="64"/>
        <end position="86"/>
    </location>
</feature>
<reference evidence="2 3" key="2">
    <citation type="submission" date="2020-03" db="EMBL/GenBank/DDBJ databases">
        <authorList>
            <person name="Ichikawa N."/>
            <person name="Kimura A."/>
            <person name="Kitahashi Y."/>
            <person name="Uohara A."/>
        </authorList>
    </citation>
    <scope>NUCLEOTIDE SEQUENCE [LARGE SCALE GENOMIC DNA]</scope>
    <source>
        <strain evidence="2 3">NBRC 108638</strain>
    </source>
</reference>
<evidence type="ECO:0000313" key="2">
    <source>
        <dbReference type="EMBL" id="GFJ92456.1"/>
    </source>
</evidence>